<dbReference type="InterPro" id="IPR052544">
    <property type="entry name" value="Bacteriocin_Proc_Enz"/>
</dbReference>
<evidence type="ECO:0000313" key="4">
    <source>
        <dbReference type="Proteomes" id="UP001602123"/>
    </source>
</evidence>
<proteinExistence type="predicted"/>
<comment type="caution">
    <text evidence="3">The sequence shown here is derived from an EMBL/GenBank/DDBJ whole genome shotgun (WGS) entry which is preliminary data.</text>
</comment>
<dbReference type="NCBIfam" id="TIGR03605">
    <property type="entry name" value="antibiot_sagB"/>
    <property type="match status" value="1"/>
</dbReference>
<sequence>MTDLRTATAEAAVTGQGFGVRPLPLPLYVRAHAAALVPAGHARERLDLSAADIPVLDVAVAAGHAEAVRELAASAARLKLARAGENAAAGAGADQDEAVARAIYDELARRRSRTGPHTGVRITGCEPAETALRGTAARFTCHLLDEPEDEHGPRGIPAVHAVLHLDRLDRPLSALVCDLDPRRGVRRAVHAVLRAFLMETWRADRTDAPPEPEADTAEPPGTTGEIAYPDLAAGPAPGAETGLLRAALRRNGLRARARTLSPPGAGLTVTACRITAAAPDAADGRDEPVAPAPSSKLRAPRQLSLTYTPDDVRLSRLFHEHSKMRTAFGTLPAVDISDMAPAARRLIGGAYRDFRDTARAYALTTDRPPALAPLEDCVRKRRSWAPMDDAPLTREQLAHLLGLVYGTTGSGLAGDDIRLPLRATPSAGGLYSCDLFVLVNRVTGIEPGLYYLHPARRELQLVRADRSWADVTAQTGYRDRARGAAAMVVYTGAFRRNQWKYRERGYRTVLLDCGHLAQSVVLTATALGLVAHPMIAFVDDYFNDLVGVDGVDDAVLYLTLLGTRATAPARPGPDHRATGPEEAA</sequence>
<dbReference type="Gene3D" id="3.40.109.10">
    <property type="entry name" value="NADH Oxidase"/>
    <property type="match status" value="1"/>
</dbReference>
<dbReference type="PANTHER" id="PTHR43745">
    <property type="entry name" value="NITROREDUCTASE MJ1384-RELATED"/>
    <property type="match status" value="1"/>
</dbReference>
<feature type="region of interest" description="Disordered" evidence="1">
    <location>
        <begin position="278"/>
        <end position="297"/>
    </location>
</feature>
<dbReference type="CDD" id="cd02142">
    <property type="entry name" value="McbC_SagB-like_oxidoreductase"/>
    <property type="match status" value="1"/>
</dbReference>
<dbReference type="InterPro" id="IPR000415">
    <property type="entry name" value="Nitroreductase-like"/>
</dbReference>
<dbReference type="PANTHER" id="PTHR43745:SF2">
    <property type="entry name" value="NITROREDUCTASE MJ1384-RELATED"/>
    <property type="match status" value="1"/>
</dbReference>
<dbReference type="Proteomes" id="UP001602123">
    <property type="component" value="Unassembled WGS sequence"/>
</dbReference>
<gene>
    <name evidence="3" type="ORF">ACFYZM_01665</name>
</gene>
<dbReference type="InterPro" id="IPR020051">
    <property type="entry name" value="SagB-type_dehydrogenase"/>
</dbReference>
<accession>A0ABW6TRL2</accession>
<organism evidence="3 4">
    <name type="scientific">Streptomyces nondiastaticus</name>
    <dbReference type="NCBI Taxonomy" id="3154512"/>
    <lineage>
        <taxon>Bacteria</taxon>
        <taxon>Bacillati</taxon>
        <taxon>Actinomycetota</taxon>
        <taxon>Actinomycetes</taxon>
        <taxon>Kitasatosporales</taxon>
        <taxon>Streptomycetaceae</taxon>
        <taxon>Streptomyces</taxon>
    </lineage>
</organism>
<feature type="region of interest" description="Disordered" evidence="1">
    <location>
        <begin position="204"/>
        <end position="235"/>
    </location>
</feature>
<dbReference type="SUPFAM" id="SSF55469">
    <property type="entry name" value="FMN-dependent nitroreductase-like"/>
    <property type="match status" value="1"/>
</dbReference>
<evidence type="ECO:0000259" key="2">
    <source>
        <dbReference type="Pfam" id="PF00881"/>
    </source>
</evidence>
<feature type="domain" description="Nitroreductase" evidence="2">
    <location>
        <begin position="378"/>
        <end position="559"/>
    </location>
</feature>
<keyword evidence="4" id="KW-1185">Reference proteome</keyword>
<evidence type="ECO:0000256" key="1">
    <source>
        <dbReference type="SAM" id="MobiDB-lite"/>
    </source>
</evidence>
<dbReference type="InterPro" id="IPR029479">
    <property type="entry name" value="Nitroreductase"/>
</dbReference>
<dbReference type="RefSeq" id="WP_388623279.1">
    <property type="nucleotide sequence ID" value="NZ_JBIAUT010000001.1"/>
</dbReference>
<dbReference type="EMBL" id="JBIAUT010000001">
    <property type="protein sequence ID" value="MFF4214976.1"/>
    <property type="molecule type" value="Genomic_DNA"/>
</dbReference>
<name>A0ABW6TRL2_9ACTN</name>
<reference evidence="3 4" key="1">
    <citation type="submission" date="2024-10" db="EMBL/GenBank/DDBJ databases">
        <title>The Natural Products Discovery Center: Release of the First 8490 Sequenced Strains for Exploring Actinobacteria Biosynthetic Diversity.</title>
        <authorList>
            <person name="Kalkreuter E."/>
            <person name="Kautsar S.A."/>
            <person name="Yang D."/>
            <person name="Bader C.D."/>
            <person name="Teijaro C.N."/>
            <person name="Fluegel L."/>
            <person name="Davis C.M."/>
            <person name="Simpson J.R."/>
            <person name="Lauterbach L."/>
            <person name="Steele A.D."/>
            <person name="Gui C."/>
            <person name="Meng S."/>
            <person name="Li G."/>
            <person name="Viehrig K."/>
            <person name="Ye F."/>
            <person name="Su P."/>
            <person name="Kiefer A.F."/>
            <person name="Nichols A."/>
            <person name="Cepeda A.J."/>
            <person name="Yan W."/>
            <person name="Fan B."/>
            <person name="Jiang Y."/>
            <person name="Adhikari A."/>
            <person name="Zheng C.-J."/>
            <person name="Schuster L."/>
            <person name="Cowan T.M."/>
            <person name="Smanski M.J."/>
            <person name="Chevrette M.G."/>
            <person name="De Carvalho L.P.S."/>
            <person name="Shen B."/>
        </authorList>
    </citation>
    <scope>NUCLEOTIDE SEQUENCE [LARGE SCALE GENOMIC DNA]</scope>
    <source>
        <strain evidence="3 4">NPDC001650</strain>
    </source>
</reference>
<protein>
    <submittedName>
        <fullName evidence="3">SagB family peptide dehydrogenase</fullName>
    </submittedName>
</protein>
<dbReference type="Pfam" id="PF00881">
    <property type="entry name" value="Nitroreductase"/>
    <property type="match status" value="1"/>
</dbReference>
<evidence type="ECO:0000313" key="3">
    <source>
        <dbReference type="EMBL" id="MFF4214976.1"/>
    </source>
</evidence>